<name>M2AUI7_9BACT</name>
<gene>
    <name evidence="3" type="ORF">RE6C_02742</name>
</gene>
<evidence type="ECO:0000256" key="1">
    <source>
        <dbReference type="SAM" id="MobiDB-lite"/>
    </source>
</evidence>
<reference evidence="3" key="1">
    <citation type="submission" date="2012-11" db="EMBL/GenBank/DDBJ databases">
        <title>Permanent draft genomes of Rhodopirellula europaea strain SH398 and 6C.</title>
        <authorList>
            <person name="Richter M."/>
            <person name="Richter-Heitmann T."/>
            <person name="Frank C."/>
            <person name="Harder J."/>
            <person name="Glockner F.O."/>
        </authorList>
    </citation>
    <scope>NUCLEOTIDE SEQUENCE</scope>
    <source>
        <strain evidence="3">6C</strain>
    </source>
</reference>
<feature type="region of interest" description="Disordered" evidence="1">
    <location>
        <begin position="148"/>
        <end position="192"/>
    </location>
</feature>
<evidence type="ECO:0000313" key="3">
    <source>
        <dbReference type="EMBL" id="EMB16377.1"/>
    </source>
</evidence>
<keyword evidence="4" id="KW-1185">Reference proteome</keyword>
<protein>
    <submittedName>
        <fullName evidence="3">Secreted protein</fullName>
    </submittedName>
</protein>
<dbReference type="AlphaFoldDB" id="M2AUI7"/>
<sequence length="211" mass="20449">MMKMFMAAAALAGLIGVPAQADAGCGCSGGAQTPVATGAPIASYYAEGGCPTALPAYQPAPSQYGPSGYSAAPAYSNVPVYSNPPVNYAAPPAAMPMNAGTTMPGQHSPVSSLAASPFTNLTGKVPSCCANGGSSCCADGGSSCCQSKPGEAPTSLPTMMQLSTSGNAPLQGQPAAPGSNQAPPMPISNAASAPTAGLAPVVTDPHAGHQH</sequence>
<proteinExistence type="predicted"/>
<keyword evidence="2" id="KW-0732">Signal</keyword>
<feature type="signal peptide" evidence="2">
    <location>
        <begin position="1"/>
        <end position="23"/>
    </location>
</feature>
<feature type="compositionally biased region" description="Polar residues" evidence="1">
    <location>
        <begin position="155"/>
        <end position="170"/>
    </location>
</feature>
<feature type="chain" id="PRO_5004020578" evidence="2">
    <location>
        <begin position="24"/>
        <end position="211"/>
    </location>
</feature>
<evidence type="ECO:0000256" key="2">
    <source>
        <dbReference type="SAM" id="SignalP"/>
    </source>
</evidence>
<evidence type="ECO:0000313" key="4">
    <source>
        <dbReference type="Proteomes" id="UP000011529"/>
    </source>
</evidence>
<organism evidence="3 4">
    <name type="scientific">Rhodopirellula europaea 6C</name>
    <dbReference type="NCBI Taxonomy" id="1263867"/>
    <lineage>
        <taxon>Bacteria</taxon>
        <taxon>Pseudomonadati</taxon>
        <taxon>Planctomycetota</taxon>
        <taxon>Planctomycetia</taxon>
        <taxon>Pirellulales</taxon>
        <taxon>Pirellulaceae</taxon>
        <taxon>Rhodopirellula</taxon>
    </lineage>
</organism>
<accession>M2AUI7</accession>
<dbReference type="EMBL" id="ANMO01000120">
    <property type="protein sequence ID" value="EMB16377.1"/>
    <property type="molecule type" value="Genomic_DNA"/>
</dbReference>
<dbReference type="Proteomes" id="UP000011529">
    <property type="component" value="Unassembled WGS sequence"/>
</dbReference>
<reference evidence="3" key="2">
    <citation type="journal article" date="2013" name="Mar. Genomics">
        <title>Expression of sulfatases in Rhodopirellula baltica and the diversity of sulfatases in the genus Rhodopirellula.</title>
        <authorList>
            <person name="Wegner C.E."/>
            <person name="Richter-Heitmann T."/>
            <person name="Klindworth A."/>
            <person name="Klockow C."/>
            <person name="Richter M."/>
            <person name="Achstetter T."/>
            <person name="Glockner F.O."/>
            <person name="Harder J."/>
        </authorList>
    </citation>
    <scope>NUCLEOTIDE SEQUENCE [LARGE SCALE GENOMIC DNA]</scope>
    <source>
        <strain evidence="3">6C</strain>
    </source>
</reference>
<comment type="caution">
    <text evidence="3">The sequence shown here is derived from an EMBL/GenBank/DDBJ whole genome shotgun (WGS) entry which is preliminary data.</text>
</comment>